<proteinExistence type="predicted"/>
<dbReference type="EMBL" id="JBEXZR010000004">
    <property type="protein sequence ID" value="MEU0707002.1"/>
    <property type="molecule type" value="Genomic_DNA"/>
</dbReference>
<keyword evidence="2" id="KW-0472">Membrane</keyword>
<dbReference type="RefSeq" id="WP_359656034.1">
    <property type="nucleotide sequence ID" value="NZ_JBEXZP010000112.1"/>
</dbReference>
<feature type="compositionally biased region" description="Basic and acidic residues" evidence="1">
    <location>
        <begin position="161"/>
        <end position="187"/>
    </location>
</feature>
<protein>
    <submittedName>
        <fullName evidence="3">Uncharacterized protein</fullName>
    </submittedName>
</protein>
<feature type="region of interest" description="Disordered" evidence="1">
    <location>
        <begin position="139"/>
        <end position="235"/>
    </location>
</feature>
<dbReference type="Proteomes" id="UP001550378">
    <property type="component" value="Unassembled WGS sequence"/>
</dbReference>
<feature type="transmembrane region" description="Helical" evidence="2">
    <location>
        <begin position="76"/>
        <end position="94"/>
    </location>
</feature>
<evidence type="ECO:0000256" key="1">
    <source>
        <dbReference type="SAM" id="MobiDB-lite"/>
    </source>
</evidence>
<feature type="transmembrane region" description="Helical" evidence="2">
    <location>
        <begin position="114"/>
        <end position="133"/>
    </location>
</feature>
<feature type="compositionally biased region" description="Basic and acidic residues" evidence="1">
    <location>
        <begin position="205"/>
        <end position="222"/>
    </location>
</feature>
<evidence type="ECO:0000313" key="4">
    <source>
        <dbReference type="Proteomes" id="UP001550378"/>
    </source>
</evidence>
<gene>
    <name evidence="3" type="ORF">ABZ508_06405</name>
</gene>
<keyword evidence="2" id="KW-0812">Transmembrane</keyword>
<comment type="caution">
    <text evidence="3">The sequence shown here is derived from an EMBL/GenBank/DDBJ whole genome shotgun (WGS) entry which is preliminary data.</text>
</comment>
<evidence type="ECO:0000313" key="3">
    <source>
        <dbReference type="EMBL" id="MEU0707002.1"/>
    </source>
</evidence>
<feature type="compositionally biased region" description="Basic and acidic residues" evidence="1">
    <location>
        <begin position="139"/>
        <end position="153"/>
    </location>
</feature>
<name>A0ABV2W0E4_9ACTN</name>
<reference evidence="3 4" key="1">
    <citation type="submission" date="2024-06" db="EMBL/GenBank/DDBJ databases">
        <title>The Natural Products Discovery Center: Release of the First 8490 Sequenced Strains for Exploring Actinobacteria Biosynthetic Diversity.</title>
        <authorList>
            <person name="Kalkreuter E."/>
            <person name="Kautsar S.A."/>
            <person name="Yang D."/>
            <person name="Bader C.D."/>
            <person name="Teijaro C.N."/>
            <person name="Fluegel L."/>
            <person name="Davis C.M."/>
            <person name="Simpson J.R."/>
            <person name="Lauterbach L."/>
            <person name="Steele A.D."/>
            <person name="Gui C."/>
            <person name="Meng S."/>
            <person name="Li G."/>
            <person name="Viehrig K."/>
            <person name="Ye F."/>
            <person name="Su P."/>
            <person name="Kiefer A.F."/>
            <person name="Nichols A."/>
            <person name="Cepeda A.J."/>
            <person name="Yan W."/>
            <person name="Fan B."/>
            <person name="Jiang Y."/>
            <person name="Adhikari A."/>
            <person name="Zheng C.-J."/>
            <person name="Schuster L."/>
            <person name="Cowan T.M."/>
            <person name="Smanski M.J."/>
            <person name="Chevrette M.G."/>
            <person name="De Carvalho L.P.S."/>
            <person name="Shen B."/>
        </authorList>
    </citation>
    <scope>NUCLEOTIDE SEQUENCE [LARGE SCALE GENOMIC DNA]</scope>
    <source>
        <strain evidence="3 4">NPDC006337</strain>
    </source>
</reference>
<feature type="transmembrane region" description="Helical" evidence="2">
    <location>
        <begin position="49"/>
        <end position="69"/>
    </location>
</feature>
<evidence type="ECO:0000256" key="2">
    <source>
        <dbReference type="SAM" id="Phobius"/>
    </source>
</evidence>
<accession>A0ABV2W0E4</accession>
<keyword evidence="2" id="KW-1133">Transmembrane helix</keyword>
<organism evidence="3 4">
    <name type="scientific">Streptomyces lavendulocolor</name>
    <dbReference type="NCBI Taxonomy" id="67316"/>
    <lineage>
        <taxon>Bacteria</taxon>
        <taxon>Bacillati</taxon>
        <taxon>Actinomycetota</taxon>
        <taxon>Actinomycetes</taxon>
        <taxon>Kitasatosporales</taxon>
        <taxon>Streptomycetaceae</taxon>
        <taxon>Streptomyces</taxon>
    </lineage>
</organism>
<sequence length="235" mass="25465">MVRNVIGSILALVGAAAAVWSPFHAWYDGRHGRDYRVADLFGGISRAEADLWTSIVLPFAFAALVTLVGLALRSRVLIALAGLIVLAFAILWMVRQGQAAGSLSVESDGSGLGQGVALALGGGLLLLLGAAVMSGRRPLEHDEYEPGEHDRGRGWRGRKHRESERHDEPYAEPYTEPRSKPYGEPDRSTYGQRPYAGDAPTAEYPRYDERYDGDGRHDDRPGGPEGPPGPHRGRG</sequence>
<keyword evidence="4" id="KW-1185">Reference proteome</keyword>
<feature type="compositionally biased region" description="Pro residues" evidence="1">
    <location>
        <begin position="224"/>
        <end position="235"/>
    </location>
</feature>